<dbReference type="Gene3D" id="2.20.130.10">
    <property type="entry name" value="CAC2371-like domains"/>
    <property type="match status" value="1"/>
</dbReference>
<dbReference type="SUPFAM" id="SSF53335">
    <property type="entry name" value="S-adenosyl-L-methionine-dependent methyltransferases"/>
    <property type="match status" value="1"/>
</dbReference>
<accession>A0A926UQB3</accession>
<keyword evidence="1 5" id="KW-0489">Methyltransferase</keyword>
<proteinExistence type="predicted"/>
<keyword evidence="2" id="KW-0808">Transferase</keyword>
<dbReference type="InterPro" id="IPR041698">
    <property type="entry name" value="Methyltransf_25"/>
</dbReference>
<dbReference type="AlphaFoldDB" id="A0A926UQB3"/>
<evidence type="ECO:0000313" key="6">
    <source>
        <dbReference type="Proteomes" id="UP000631421"/>
    </source>
</evidence>
<sequence length="255" mass="29261">MTVFGDYSRYYDLLYRDKDYIGEVQFIHQLIQSHAPNSLDILELGCGTGHHAALLAQQGYKLHGIDVSQEMLDCAFKRRSQLTTEIASNLQFTQGDICQVRLNQQFDVVISLFHVISYQTTNADLQAAFATAKAHLKPNGIFIFDVWYGPAVLTTPPAVRVKRLEDETTQITRIAEPVMYPNENCVDVNYNIFIKDKTDFAITEITETHKMRYLFKPELEILLANSQLGIYNYQEWLTNQNASLETWNVYFLASN</sequence>
<comment type="caution">
    <text evidence="5">The sequence shown here is derived from an EMBL/GenBank/DDBJ whole genome shotgun (WGS) entry which is preliminary data.</text>
</comment>
<dbReference type="Proteomes" id="UP000631421">
    <property type="component" value="Unassembled WGS sequence"/>
</dbReference>
<evidence type="ECO:0000259" key="4">
    <source>
        <dbReference type="Pfam" id="PF13649"/>
    </source>
</evidence>
<evidence type="ECO:0000256" key="1">
    <source>
        <dbReference type="ARBA" id="ARBA00022603"/>
    </source>
</evidence>
<evidence type="ECO:0000256" key="2">
    <source>
        <dbReference type="ARBA" id="ARBA00022679"/>
    </source>
</evidence>
<evidence type="ECO:0000256" key="3">
    <source>
        <dbReference type="ARBA" id="ARBA00022691"/>
    </source>
</evidence>
<protein>
    <submittedName>
        <fullName evidence="5">Class I SAM-dependent methyltransferase</fullName>
    </submittedName>
</protein>
<reference evidence="5" key="1">
    <citation type="journal article" date="2015" name="ISME J.">
        <title>Draft Genome Sequence of Streptomyces incarnatus NRRL8089, which Produces the Nucleoside Antibiotic Sinefungin.</title>
        <authorList>
            <person name="Oshima K."/>
            <person name="Hattori M."/>
            <person name="Shimizu H."/>
            <person name="Fukuda K."/>
            <person name="Nemoto M."/>
            <person name="Inagaki K."/>
            <person name="Tamura T."/>
        </authorList>
    </citation>
    <scope>NUCLEOTIDE SEQUENCE</scope>
    <source>
        <strain evidence="5">FACHB-1277</strain>
    </source>
</reference>
<dbReference type="RefSeq" id="WP_190349205.1">
    <property type="nucleotide sequence ID" value="NZ_JACJPY010000003.1"/>
</dbReference>
<evidence type="ECO:0000313" key="5">
    <source>
        <dbReference type="EMBL" id="MBD2148868.1"/>
    </source>
</evidence>
<reference evidence="5" key="2">
    <citation type="submission" date="2020-08" db="EMBL/GenBank/DDBJ databases">
        <authorList>
            <person name="Chen M."/>
            <person name="Teng W."/>
            <person name="Zhao L."/>
            <person name="Hu C."/>
            <person name="Zhou Y."/>
            <person name="Han B."/>
            <person name="Song L."/>
            <person name="Shu W."/>
        </authorList>
    </citation>
    <scope>NUCLEOTIDE SEQUENCE</scope>
    <source>
        <strain evidence="5">FACHB-1277</strain>
    </source>
</reference>
<dbReference type="InterPro" id="IPR029063">
    <property type="entry name" value="SAM-dependent_MTases_sf"/>
</dbReference>
<dbReference type="PANTHER" id="PTHR43464">
    <property type="entry name" value="METHYLTRANSFERASE"/>
    <property type="match status" value="1"/>
</dbReference>
<feature type="domain" description="Methyltransferase" evidence="4">
    <location>
        <begin position="41"/>
        <end position="140"/>
    </location>
</feature>
<gene>
    <name evidence="5" type="ORF">H6F44_01815</name>
</gene>
<dbReference type="CDD" id="cd02440">
    <property type="entry name" value="AdoMet_MTases"/>
    <property type="match status" value="1"/>
</dbReference>
<organism evidence="5 6">
    <name type="scientific">Pseudanabaena cinerea FACHB-1277</name>
    <dbReference type="NCBI Taxonomy" id="2949581"/>
    <lineage>
        <taxon>Bacteria</taxon>
        <taxon>Bacillati</taxon>
        <taxon>Cyanobacteriota</taxon>
        <taxon>Cyanophyceae</taxon>
        <taxon>Pseudanabaenales</taxon>
        <taxon>Pseudanabaenaceae</taxon>
        <taxon>Pseudanabaena</taxon>
        <taxon>Pseudanabaena cinerea</taxon>
    </lineage>
</organism>
<dbReference type="EMBL" id="JACJPY010000003">
    <property type="protein sequence ID" value="MBD2148868.1"/>
    <property type="molecule type" value="Genomic_DNA"/>
</dbReference>
<dbReference type="PANTHER" id="PTHR43464:SF19">
    <property type="entry name" value="UBIQUINONE BIOSYNTHESIS O-METHYLTRANSFERASE, MITOCHONDRIAL"/>
    <property type="match status" value="1"/>
</dbReference>
<dbReference type="Gene3D" id="3.40.50.150">
    <property type="entry name" value="Vaccinia Virus protein VP39"/>
    <property type="match status" value="1"/>
</dbReference>
<dbReference type="GO" id="GO:0032259">
    <property type="term" value="P:methylation"/>
    <property type="evidence" value="ECO:0007669"/>
    <property type="project" value="UniProtKB-KW"/>
</dbReference>
<dbReference type="GO" id="GO:0008168">
    <property type="term" value="F:methyltransferase activity"/>
    <property type="evidence" value="ECO:0007669"/>
    <property type="project" value="UniProtKB-KW"/>
</dbReference>
<keyword evidence="3" id="KW-0949">S-adenosyl-L-methionine</keyword>
<name>A0A926UQB3_9CYAN</name>
<dbReference type="Pfam" id="PF13649">
    <property type="entry name" value="Methyltransf_25"/>
    <property type="match status" value="1"/>
</dbReference>
<keyword evidence="6" id="KW-1185">Reference proteome</keyword>